<organism evidence="2 3">
    <name type="scientific">Halorientalis pallida</name>
    <dbReference type="NCBI Taxonomy" id="2479928"/>
    <lineage>
        <taxon>Archaea</taxon>
        <taxon>Methanobacteriati</taxon>
        <taxon>Methanobacteriota</taxon>
        <taxon>Stenosarchaea group</taxon>
        <taxon>Halobacteria</taxon>
        <taxon>Halobacteriales</taxon>
        <taxon>Haloarculaceae</taxon>
        <taxon>Halorientalis</taxon>
    </lineage>
</organism>
<accession>A0A498KWX8</accession>
<proteinExistence type="predicted"/>
<sequence length="139" mass="15734">MNLYEDRFDTDWDHLDREEAMERAFALGVAASLGQRNEDEYEAVHQAMGTNYDASIVELAYKEGKQKGTKRKRAVDNATDAEEIWEAVISAELDDVEPSDDEDTTSRATDLPSAVSDPPEMTDQPDRDPEQTEFPDFLE</sequence>
<dbReference type="Pfam" id="PF26244">
    <property type="entry name" value="DUF8057"/>
    <property type="match status" value="1"/>
</dbReference>
<name>A0A498KWX8_9EURY</name>
<dbReference type="Proteomes" id="UP000289691">
    <property type="component" value="Unassembled WGS sequence"/>
</dbReference>
<dbReference type="EMBL" id="RDFA01000002">
    <property type="protein sequence ID" value="RXK50112.1"/>
    <property type="molecule type" value="Genomic_DNA"/>
</dbReference>
<dbReference type="RefSeq" id="WP_129068074.1">
    <property type="nucleotide sequence ID" value="NZ_RDFA01000002.1"/>
</dbReference>
<evidence type="ECO:0000256" key="1">
    <source>
        <dbReference type="SAM" id="MobiDB-lite"/>
    </source>
</evidence>
<keyword evidence="3" id="KW-1185">Reference proteome</keyword>
<comment type="caution">
    <text evidence="2">The sequence shown here is derived from an EMBL/GenBank/DDBJ whole genome shotgun (WGS) entry which is preliminary data.</text>
</comment>
<dbReference type="AlphaFoldDB" id="A0A498KWX8"/>
<evidence type="ECO:0000313" key="3">
    <source>
        <dbReference type="Proteomes" id="UP000289691"/>
    </source>
</evidence>
<feature type="compositionally biased region" description="Acidic residues" evidence="1">
    <location>
        <begin position="92"/>
        <end position="103"/>
    </location>
</feature>
<dbReference type="OrthoDB" id="252552at2157"/>
<evidence type="ECO:0000313" key="2">
    <source>
        <dbReference type="EMBL" id="RXK50112.1"/>
    </source>
</evidence>
<protein>
    <submittedName>
        <fullName evidence="2">Uncharacterized protein</fullName>
    </submittedName>
</protein>
<feature type="region of interest" description="Disordered" evidence="1">
    <location>
        <begin position="89"/>
        <end position="139"/>
    </location>
</feature>
<gene>
    <name evidence="2" type="ORF">EAF64_05990</name>
</gene>
<dbReference type="InterPro" id="IPR058370">
    <property type="entry name" value="DUF8057"/>
</dbReference>
<reference evidence="2 3" key="1">
    <citation type="submission" date="2019-01" db="EMBL/GenBank/DDBJ databases">
        <title>Halorientalis sp. F13-25 a new haloarchaeum isolated from hypersaline water.</title>
        <authorList>
            <person name="Ana D.-V."/>
            <person name="Cristina S.-P."/>
            <person name="Antonio V."/>
        </authorList>
    </citation>
    <scope>NUCLEOTIDE SEQUENCE [LARGE SCALE GENOMIC DNA]</scope>
    <source>
        <strain evidence="2 3">F13-25</strain>
    </source>
</reference>